<evidence type="ECO:0000256" key="1">
    <source>
        <dbReference type="SAM" id="MobiDB-lite"/>
    </source>
</evidence>
<proteinExistence type="predicted"/>
<evidence type="ECO:0000313" key="5">
    <source>
        <dbReference type="Proteomes" id="UP000663824"/>
    </source>
</evidence>
<sequence length="186" mass="22161">MKKLRSMQRYSTEKAIIDALLKISEIIKRTTQTSQHPKKATGDGNKKQSKYDYDCQETYNRLIPSAVRTLDYHVLDSNQQYTTCSSQRSSNFNRAPISQWDSRPYDKRYYSVSKQRINNDYRDRTLTRPHYDETPSPRSSLLDNQYRRRSSRFHSKHKVSRYDKRRCIHCKCYRSNGYNESDASDC</sequence>
<dbReference type="Proteomes" id="UP000663824">
    <property type="component" value="Unassembled WGS sequence"/>
</dbReference>
<feature type="region of interest" description="Disordered" evidence="1">
    <location>
        <begin position="120"/>
        <end position="157"/>
    </location>
</feature>
<comment type="caution">
    <text evidence="2">The sequence shown here is derived from an EMBL/GenBank/DDBJ whole genome shotgun (WGS) entry which is preliminary data.</text>
</comment>
<protein>
    <submittedName>
        <fullName evidence="2">Uncharacterized protein</fullName>
    </submittedName>
</protein>
<evidence type="ECO:0000313" key="4">
    <source>
        <dbReference type="EMBL" id="CAF3720464.1"/>
    </source>
</evidence>
<dbReference type="AlphaFoldDB" id="A0A816M7T1"/>
<feature type="compositionally biased region" description="Basic and acidic residues" evidence="1">
    <location>
        <begin position="120"/>
        <end position="135"/>
    </location>
</feature>
<reference evidence="2" key="1">
    <citation type="submission" date="2021-02" db="EMBL/GenBank/DDBJ databases">
        <authorList>
            <person name="Nowell W R."/>
        </authorList>
    </citation>
    <scope>NUCLEOTIDE SEQUENCE</scope>
</reference>
<accession>A0A816M7T1</accession>
<feature type="compositionally biased region" description="Basic residues" evidence="1">
    <location>
        <begin position="147"/>
        <end position="157"/>
    </location>
</feature>
<feature type="region of interest" description="Disordered" evidence="1">
    <location>
        <begin position="31"/>
        <end position="51"/>
    </location>
</feature>
<feature type="compositionally biased region" description="Basic and acidic residues" evidence="1">
    <location>
        <begin position="40"/>
        <end position="51"/>
    </location>
</feature>
<dbReference type="EMBL" id="CAJNRG010015511">
    <property type="protein sequence ID" value="CAF2170266.1"/>
    <property type="molecule type" value="Genomic_DNA"/>
</dbReference>
<name>A0A816M7T1_9BILA</name>
<dbReference type="Proteomes" id="UP000663842">
    <property type="component" value="Unassembled WGS sequence"/>
</dbReference>
<evidence type="ECO:0000313" key="2">
    <source>
        <dbReference type="EMBL" id="CAF1981611.1"/>
    </source>
</evidence>
<dbReference type="EMBL" id="CAJOBF010000005">
    <property type="protein sequence ID" value="CAF3720464.1"/>
    <property type="molecule type" value="Genomic_DNA"/>
</dbReference>
<gene>
    <name evidence="2" type="ORF">MBJ925_LOCUS7317</name>
    <name evidence="4" type="ORF">UXM345_LOCUS167</name>
    <name evidence="3" type="ORF">XDN619_LOCUS31159</name>
</gene>
<dbReference type="Proteomes" id="UP000663887">
    <property type="component" value="Unassembled WGS sequence"/>
</dbReference>
<evidence type="ECO:0000313" key="3">
    <source>
        <dbReference type="EMBL" id="CAF2170266.1"/>
    </source>
</evidence>
<dbReference type="EMBL" id="CAJNRE010002499">
    <property type="protein sequence ID" value="CAF1981611.1"/>
    <property type="molecule type" value="Genomic_DNA"/>
</dbReference>
<organism evidence="2 5">
    <name type="scientific">Rotaria magnacalcarata</name>
    <dbReference type="NCBI Taxonomy" id="392030"/>
    <lineage>
        <taxon>Eukaryota</taxon>
        <taxon>Metazoa</taxon>
        <taxon>Spiralia</taxon>
        <taxon>Gnathifera</taxon>
        <taxon>Rotifera</taxon>
        <taxon>Eurotatoria</taxon>
        <taxon>Bdelloidea</taxon>
        <taxon>Philodinida</taxon>
        <taxon>Philodinidae</taxon>
        <taxon>Rotaria</taxon>
    </lineage>
</organism>